<organism evidence="2 3">
    <name type="scientific">Pseudo-nitzschia multistriata</name>
    <dbReference type="NCBI Taxonomy" id="183589"/>
    <lineage>
        <taxon>Eukaryota</taxon>
        <taxon>Sar</taxon>
        <taxon>Stramenopiles</taxon>
        <taxon>Ochrophyta</taxon>
        <taxon>Bacillariophyta</taxon>
        <taxon>Bacillariophyceae</taxon>
        <taxon>Bacillariophycidae</taxon>
        <taxon>Bacillariales</taxon>
        <taxon>Bacillariaceae</taxon>
        <taxon>Pseudo-nitzschia</taxon>
    </lineage>
</organism>
<dbReference type="Gene3D" id="2.60.120.10">
    <property type="entry name" value="Jelly Rolls"/>
    <property type="match status" value="1"/>
</dbReference>
<dbReference type="AlphaFoldDB" id="A0A448ZN58"/>
<dbReference type="InterPro" id="IPR018490">
    <property type="entry name" value="cNMP-bd_dom_sf"/>
</dbReference>
<evidence type="ECO:0000313" key="2">
    <source>
        <dbReference type="EMBL" id="VEU43477.1"/>
    </source>
</evidence>
<dbReference type="SUPFAM" id="SSF51206">
    <property type="entry name" value="cAMP-binding domain-like"/>
    <property type="match status" value="1"/>
</dbReference>
<gene>
    <name evidence="2" type="ORF">PSNMU_V1.4_AUG-EV-PASAV3_0105020</name>
</gene>
<proteinExistence type="predicted"/>
<dbReference type="EMBL" id="CAACVS010000550">
    <property type="protein sequence ID" value="VEU43477.1"/>
    <property type="molecule type" value="Genomic_DNA"/>
</dbReference>
<accession>A0A448ZN58</accession>
<protein>
    <recommendedName>
        <fullName evidence="1">Cyclic nucleotide-binding domain-containing protein</fullName>
    </recommendedName>
</protein>
<feature type="domain" description="Cyclic nucleotide-binding" evidence="1">
    <location>
        <begin position="1"/>
        <end position="47"/>
    </location>
</feature>
<dbReference type="InterPro" id="IPR014710">
    <property type="entry name" value="RmlC-like_jellyroll"/>
</dbReference>
<dbReference type="InterPro" id="IPR000595">
    <property type="entry name" value="cNMP-bd_dom"/>
</dbReference>
<name>A0A448ZN58_9STRA</name>
<reference evidence="2 3" key="1">
    <citation type="submission" date="2019-01" db="EMBL/GenBank/DDBJ databases">
        <authorList>
            <person name="Ferrante I. M."/>
        </authorList>
    </citation>
    <scope>NUCLEOTIDE SEQUENCE [LARGE SCALE GENOMIC DNA]</scope>
    <source>
        <strain evidence="2 3">B856</strain>
    </source>
</reference>
<sequence>MTLGSFLGLRSLILDECHLATARCDDECTFYSLDRAAYKRLFHESPEAASLLEVSLARYLSHKLRHVSNRIYQARSLPV</sequence>
<evidence type="ECO:0000259" key="1">
    <source>
        <dbReference type="PROSITE" id="PS50042"/>
    </source>
</evidence>
<evidence type="ECO:0000313" key="3">
    <source>
        <dbReference type="Proteomes" id="UP000291116"/>
    </source>
</evidence>
<keyword evidence="3" id="KW-1185">Reference proteome</keyword>
<dbReference type="PROSITE" id="PS50042">
    <property type="entry name" value="CNMP_BINDING_3"/>
    <property type="match status" value="1"/>
</dbReference>
<dbReference type="Proteomes" id="UP000291116">
    <property type="component" value="Unassembled WGS sequence"/>
</dbReference>